<evidence type="ECO:0000313" key="7">
    <source>
        <dbReference type="EMBL" id="OAA77253.1"/>
    </source>
</evidence>
<protein>
    <recommendedName>
        <fullName evidence="9">Major facilitator superfamily domain, general substrate transporter</fullName>
    </recommendedName>
</protein>
<keyword evidence="8" id="KW-1185">Reference proteome</keyword>
<dbReference type="OrthoDB" id="2441642at2759"/>
<evidence type="ECO:0000256" key="2">
    <source>
        <dbReference type="ARBA" id="ARBA00022448"/>
    </source>
</evidence>
<keyword evidence="3 6" id="KW-0812">Transmembrane</keyword>
<sequence>MALEKDVLGYAGIDSECAEATGTKAAQGGVPDAAAVVSPPTPAIPADSEPPRPYSVFTGTQKRAIILSASFMGLLSFMGSRICFPAVNQIAHDLGIFNAKINLSVTTFLVRLNKPTVVQGIAPTMIAGFSETAGRRLAYIIFFIISIVANLGLALKDKLCLALLANVAVGRQLRHHEPSVRNGRCAHISPVTLTKPNLVGDCIVPQREANILRIRLWPRLLVPRSVQLSAA</sequence>
<comment type="subcellular location">
    <subcellularLocation>
        <location evidence="1">Membrane</location>
        <topology evidence="1">Multi-pass membrane protein</topology>
    </subcellularLocation>
</comment>
<evidence type="ECO:0008006" key="9">
    <source>
        <dbReference type="Google" id="ProtNLM"/>
    </source>
</evidence>
<accession>A0A162K5M6</accession>
<evidence type="ECO:0000256" key="6">
    <source>
        <dbReference type="SAM" id="Phobius"/>
    </source>
</evidence>
<dbReference type="STRING" id="1081108.A0A162K5M6"/>
<dbReference type="PANTHER" id="PTHR23502:SF51">
    <property type="entry name" value="QUINIDINE RESISTANCE PROTEIN 1-RELATED"/>
    <property type="match status" value="1"/>
</dbReference>
<evidence type="ECO:0000256" key="4">
    <source>
        <dbReference type="ARBA" id="ARBA00022989"/>
    </source>
</evidence>
<dbReference type="AlphaFoldDB" id="A0A162K5M6"/>
<evidence type="ECO:0000313" key="8">
    <source>
        <dbReference type="Proteomes" id="UP000076881"/>
    </source>
</evidence>
<proteinExistence type="predicted"/>
<organism evidence="7 8">
    <name type="scientific">Akanthomyces lecanii RCEF 1005</name>
    <dbReference type="NCBI Taxonomy" id="1081108"/>
    <lineage>
        <taxon>Eukaryota</taxon>
        <taxon>Fungi</taxon>
        <taxon>Dikarya</taxon>
        <taxon>Ascomycota</taxon>
        <taxon>Pezizomycotina</taxon>
        <taxon>Sordariomycetes</taxon>
        <taxon>Hypocreomycetidae</taxon>
        <taxon>Hypocreales</taxon>
        <taxon>Cordycipitaceae</taxon>
        <taxon>Akanthomyces</taxon>
        <taxon>Cordyceps confragosa</taxon>
    </lineage>
</organism>
<evidence type="ECO:0000256" key="3">
    <source>
        <dbReference type="ARBA" id="ARBA00022692"/>
    </source>
</evidence>
<dbReference type="GO" id="GO:0022857">
    <property type="term" value="F:transmembrane transporter activity"/>
    <property type="evidence" value="ECO:0007669"/>
    <property type="project" value="TreeGrafter"/>
</dbReference>
<dbReference type="InterPro" id="IPR036259">
    <property type="entry name" value="MFS_trans_sf"/>
</dbReference>
<gene>
    <name evidence="7" type="ORF">LEL_04076</name>
</gene>
<keyword evidence="5 6" id="KW-0472">Membrane</keyword>
<dbReference type="Proteomes" id="UP000076881">
    <property type="component" value="Unassembled WGS sequence"/>
</dbReference>
<name>A0A162K5M6_CORDF</name>
<dbReference type="EMBL" id="AZHF01000003">
    <property type="protein sequence ID" value="OAA77253.1"/>
    <property type="molecule type" value="Genomic_DNA"/>
</dbReference>
<reference evidence="7 8" key="1">
    <citation type="journal article" date="2016" name="Genome Biol. Evol.">
        <title>Divergent and convergent evolution of fungal pathogenicity.</title>
        <authorList>
            <person name="Shang Y."/>
            <person name="Xiao G."/>
            <person name="Zheng P."/>
            <person name="Cen K."/>
            <person name="Zhan S."/>
            <person name="Wang C."/>
        </authorList>
    </citation>
    <scope>NUCLEOTIDE SEQUENCE [LARGE SCALE GENOMIC DNA]</scope>
    <source>
        <strain evidence="7 8">RCEF 1005</strain>
    </source>
</reference>
<dbReference type="Gene3D" id="1.20.1720.10">
    <property type="entry name" value="Multidrug resistance protein D"/>
    <property type="match status" value="1"/>
</dbReference>
<dbReference type="SUPFAM" id="SSF103473">
    <property type="entry name" value="MFS general substrate transporter"/>
    <property type="match status" value="1"/>
</dbReference>
<dbReference type="GO" id="GO:0005886">
    <property type="term" value="C:plasma membrane"/>
    <property type="evidence" value="ECO:0007669"/>
    <property type="project" value="TreeGrafter"/>
</dbReference>
<evidence type="ECO:0000256" key="1">
    <source>
        <dbReference type="ARBA" id="ARBA00004141"/>
    </source>
</evidence>
<dbReference type="PANTHER" id="PTHR23502">
    <property type="entry name" value="MAJOR FACILITATOR SUPERFAMILY"/>
    <property type="match status" value="1"/>
</dbReference>
<keyword evidence="2" id="KW-0813">Transport</keyword>
<comment type="caution">
    <text evidence="7">The sequence shown here is derived from an EMBL/GenBank/DDBJ whole genome shotgun (WGS) entry which is preliminary data.</text>
</comment>
<evidence type="ECO:0000256" key="5">
    <source>
        <dbReference type="ARBA" id="ARBA00023136"/>
    </source>
</evidence>
<keyword evidence="4 6" id="KW-1133">Transmembrane helix</keyword>
<feature type="transmembrane region" description="Helical" evidence="6">
    <location>
        <begin position="137"/>
        <end position="155"/>
    </location>
</feature>